<evidence type="ECO:0000313" key="2">
    <source>
        <dbReference type="Proteomes" id="UP000596742"/>
    </source>
</evidence>
<keyword evidence="2" id="KW-1185">Reference proteome</keyword>
<gene>
    <name evidence="1" type="ORF">MGAL_10B083886</name>
</gene>
<comment type="caution">
    <text evidence="1">The sequence shown here is derived from an EMBL/GenBank/DDBJ whole genome shotgun (WGS) entry which is preliminary data.</text>
</comment>
<sequence>MAKQNIQLWRRTTANKLDNKNKEVEVDREYLRKEDINITKQPPRTSKKGEAKNTWCRGLPTELSKIWMTWKETKRTAMYRKKWRETVVALGTKGIKSFTSNL</sequence>
<proteinExistence type="predicted"/>
<dbReference type="Proteomes" id="UP000596742">
    <property type="component" value="Unassembled WGS sequence"/>
</dbReference>
<organism evidence="1 2">
    <name type="scientific">Mytilus galloprovincialis</name>
    <name type="common">Mediterranean mussel</name>
    <dbReference type="NCBI Taxonomy" id="29158"/>
    <lineage>
        <taxon>Eukaryota</taxon>
        <taxon>Metazoa</taxon>
        <taxon>Spiralia</taxon>
        <taxon>Lophotrochozoa</taxon>
        <taxon>Mollusca</taxon>
        <taxon>Bivalvia</taxon>
        <taxon>Autobranchia</taxon>
        <taxon>Pteriomorphia</taxon>
        <taxon>Mytilida</taxon>
        <taxon>Mytiloidea</taxon>
        <taxon>Mytilidae</taxon>
        <taxon>Mytilinae</taxon>
        <taxon>Mytilus</taxon>
    </lineage>
</organism>
<evidence type="ECO:0000313" key="1">
    <source>
        <dbReference type="EMBL" id="VDI81851.1"/>
    </source>
</evidence>
<dbReference type="AlphaFoldDB" id="A0A8B6HP29"/>
<dbReference type="EMBL" id="UYJE01010294">
    <property type="protein sequence ID" value="VDI81851.1"/>
    <property type="molecule type" value="Genomic_DNA"/>
</dbReference>
<reference evidence="1" key="1">
    <citation type="submission" date="2018-11" db="EMBL/GenBank/DDBJ databases">
        <authorList>
            <person name="Alioto T."/>
            <person name="Alioto T."/>
        </authorList>
    </citation>
    <scope>NUCLEOTIDE SEQUENCE</scope>
</reference>
<accession>A0A8B6HP29</accession>
<name>A0A8B6HP29_MYTGA</name>
<protein>
    <submittedName>
        <fullName evidence="1">Uncharacterized protein</fullName>
    </submittedName>
</protein>